<accession>A0A0A8ZGD3</accession>
<evidence type="ECO:0000313" key="1">
    <source>
        <dbReference type="EMBL" id="JAD36718.1"/>
    </source>
</evidence>
<organism evidence="1">
    <name type="scientific">Arundo donax</name>
    <name type="common">Giant reed</name>
    <name type="synonym">Donax arundinaceus</name>
    <dbReference type="NCBI Taxonomy" id="35708"/>
    <lineage>
        <taxon>Eukaryota</taxon>
        <taxon>Viridiplantae</taxon>
        <taxon>Streptophyta</taxon>
        <taxon>Embryophyta</taxon>
        <taxon>Tracheophyta</taxon>
        <taxon>Spermatophyta</taxon>
        <taxon>Magnoliopsida</taxon>
        <taxon>Liliopsida</taxon>
        <taxon>Poales</taxon>
        <taxon>Poaceae</taxon>
        <taxon>PACMAD clade</taxon>
        <taxon>Arundinoideae</taxon>
        <taxon>Arundineae</taxon>
        <taxon>Arundo</taxon>
    </lineage>
</organism>
<reference evidence="1" key="1">
    <citation type="submission" date="2014-09" db="EMBL/GenBank/DDBJ databases">
        <authorList>
            <person name="Magalhaes I.L.F."/>
            <person name="Oliveira U."/>
            <person name="Santos F.R."/>
            <person name="Vidigal T.H.D.A."/>
            <person name="Brescovit A.D."/>
            <person name="Santos A.J."/>
        </authorList>
    </citation>
    <scope>NUCLEOTIDE SEQUENCE</scope>
    <source>
        <tissue evidence="1">Shoot tissue taken approximately 20 cm above the soil surface</tissue>
    </source>
</reference>
<protein>
    <submittedName>
        <fullName evidence="1">Uncharacterized protein</fullName>
    </submittedName>
</protein>
<sequence>MYLFRMQNGYCFIELKSAIACNNPLIHLKLAAYDVFDVI</sequence>
<dbReference type="EMBL" id="GBRH01261177">
    <property type="protein sequence ID" value="JAD36718.1"/>
    <property type="molecule type" value="Transcribed_RNA"/>
</dbReference>
<reference evidence="1" key="2">
    <citation type="journal article" date="2015" name="Data Brief">
        <title>Shoot transcriptome of the giant reed, Arundo donax.</title>
        <authorList>
            <person name="Barrero R.A."/>
            <person name="Guerrero F.D."/>
            <person name="Moolhuijzen P."/>
            <person name="Goolsby J.A."/>
            <person name="Tidwell J."/>
            <person name="Bellgard S.E."/>
            <person name="Bellgard M.I."/>
        </authorList>
    </citation>
    <scope>NUCLEOTIDE SEQUENCE</scope>
    <source>
        <tissue evidence="1">Shoot tissue taken approximately 20 cm above the soil surface</tissue>
    </source>
</reference>
<dbReference type="AlphaFoldDB" id="A0A0A8ZGD3"/>
<name>A0A0A8ZGD3_ARUDO</name>
<proteinExistence type="predicted"/>